<dbReference type="GO" id="GO:0003677">
    <property type="term" value="F:DNA binding"/>
    <property type="evidence" value="ECO:0007669"/>
    <property type="project" value="InterPro"/>
</dbReference>
<dbReference type="STRING" id="84022.CACET_c02360"/>
<dbReference type="GO" id="GO:0008270">
    <property type="term" value="F:zinc ion binding"/>
    <property type="evidence" value="ECO:0007669"/>
    <property type="project" value="InterPro"/>
</dbReference>
<sequence>MKIGTGIYLEKLNQHPDFYQETYNCLEIQDFVMPSNLDENRDRIIEQYNNVLKNYQGLLTLHGPYIDLHPTSFDPLVRSVCTQRYCQTLAAAKALNAKFMVVHSDYDPAAYYDNYEDYLLEESILFWKNLIKECESFQITAVIENVHNKNPQLIKNIVDTIDSPYLAACLDTGHAHALGKSQLATWVESYEQRLQYIHLHDNHGEKDQHLPLGEGNIDFEDFFTKLKETQYNGIIICEIFESIEVQQENLKQLKTFLKKGHDR</sequence>
<dbReference type="GO" id="GO:0016853">
    <property type="term" value="F:isomerase activity"/>
    <property type="evidence" value="ECO:0007669"/>
    <property type="project" value="UniProtKB-KW"/>
</dbReference>
<evidence type="ECO:0000313" key="3">
    <source>
        <dbReference type="Proteomes" id="UP000035704"/>
    </source>
</evidence>
<dbReference type="Gene3D" id="3.20.20.150">
    <property type="entry name" value="Divalent-metal-dependent TIM barrel enzymes"/>
    <property type="match status" value="1"/>
</dbReference>
<reference evidence="2 3" key="1">
    <citation type="submission" date="2014-10" db="EMBL/GenBank/DDBJ databases">
        <title>Genome sequence of Clostridium aceticum DSM 1496.</title>
        <authorList>
            <person name="Poehlein A."/>
            <person name="Schiel-Bengelsdorf B."/>
            <person name="Gottschalk G."/>
            <person name="Duerre P."/>
            <person name="Daniel R."/>
        </authorList>
    </citation>
    <scope>NUCLEOTIDE SEQUENCE [LARGE SCALE GENOMIC DNA]</scope>
    <source>
        <strain evidence="2 3">DSM 1496</strain>
    </source>
</reference>
<keyword evidence="3" id="KW-1185">Reference proteome</keyword>
<dbReference type="Pfam" id="PF01261">
    <property type="entry name" value="AP_endonuc_2"/>
    <property type="match status" value="1"/>
</dbReference>
<dbReference type="InterPro" id="IPR013022">
    <property type="entry name" value="Xyl_isomerase-like_TIM-brl"/>
</dbReference>
<evidence type="ECO:0000259" key="1">
    <source>
        <dbReference type="Pfam" id="PF01261"/>
    </source>
</evidence>
<accession>A0A0D8I6U3</accession>
<dbReference type="PANTHER" id="PTHR12110">
    <property type="entry name" value="HYDROXYPYRUVATE ISOMERASE"/>
    <property type="match status" value="1"/>
</dbReference>
<organism evidence="2 3">
    <name type="scientific">Clostridium aceticum</name>
    <dbReference type="NCBI Taxonomy" id="84022"/>
    <lineage>
        <taxon>Bacteria</taxon>
        <taxon>Bacillati</taxon>
        <taxon>Bacillota</taxon>
        <taxon>Clostridia</taxon>
        <taxon>Eubacteriales</taxon>
        <taxon>Clostridiaceae</taxon>
        <taxon>Clostridium</taxon>
    </lineage>
</organism>
<gene>
    <name evidence="2" type="ORF">CACET_c02360</name>
</gene>
<dbReference type="InterPro" id="IPR050312">
    <property type="entry name" value="IolE/XylAMocC-like"/>
</dbReference>
<dbReference type="InterPro" id="IPR036237">
    <property type="entry name" value="Xyl_isomerase-like_sf"/>
</dbReference>
<dbReference type="PANTHER" id="PTHR12110:SF21">
    <property type="entry name" value="XYLOSE ISOMERASE-LIKE TIM BARREL DOMAIN-CONTAINING PROTEIN"/>
    <property type="match status" value="1"/>
</dbReference>
<dbReference type="KEGG" id="cace:CACET_c02360"/>
<dbReference type="InterPro" id="IPR001719">
    <property type="entry name" value="AP_endonuc_2"/>
</dbReference>
<dbReference type="OrthoDB" id="9801960at2"/>
<evidence type="ECO:0000313" key="2">
    <source>
        <dbReference type="EMBL" id="AKL93752.1"/>
    </source>
</evidence>
<proteinExistence type="predicted"/>
<protein>
    <submittedName>
        <fullName evidence="2">Sugar phosphate isomerase/epimerase</fullName>
    </submittedName>
</protein>
<dbReference type="AlphaFoldDB" id="A0A0D8I6U3"/>
<dbReference type="Proteomes" id="UP000035704">
    <property type="component" value="Chromosome"/>
</dbReference>
<dbReference type="GO" id="GO:0006281">
    <property type="term" value="P:DNA repair"/>
    <property type="evidence" value="ECO:0007669"/>
    <property type="project" value="InterPro"/>
</dbReference>
<name>A0A0D8I6U3_9CLOT</name>
<dbReference type="EMBL" id="CP009687">
    <property type="protein sequence ID" value="AKL93752.1"/>
    <property type="molecule type" value="Genomic_DNA"/>
</dbReference>
<dbReference type="SMART" id="SM00518">
    <property type="entry name" value="AP2Ec"/>
    <property type="match status" value="1"/>
</dbReference>
<keyword evidence="2" id="KW-0413">Isomerase</keyword>
<dbReference type="SUPFAM" id="SSF51658">
    <property type="entry name" value="Xylose isomerase-like"/>
    <property type="match status" value="1"/>
</dbReference>
<feature type="domain" description="Xylose isomerase-like TIM barrel" evidence="1">
    <location>
        <begin position="39"/>
        <end position="254"/>
    </location>
</feature>
<dbReference type="PATRIC" id="fig|84022.5.peg.1983"/>
<dbReference type="RefSeq" id="WP_044826082.1">
    <property type="nucleotide sequence ID" value="NZ_CP009687.1"/>
</dbReference>